<keyword evidence="3" id="KW-1185">Reference proteome</keyword>
<dbReference type="EMBL" id="JAECZB010000003">
    <property type="protein sequence ID" value="MBH8551365.1"/>
    <property type="molecule type" value="Genomic_DNA"/>
</dbReference>
<feature type="compositionally biased region" description="Low complexity" evidence="1">
    <location>
        <begin position="8"/>
        <end position="19"/>
    </location>
</feature>
<comment type="caution">
    <text evidence="2">The sequence shown here is derived from an EMBL/GenBank/DDBJ whole genome shotgun (WGS) entry which is preliminary data.</text>
</comment>
<dbReference type="AlphaFoldDB" id="A0A8J7HEF8"/>
<feature type="non-terminal residue" evidence="2">
    <location>
        <position position="1"/>
    </location>
</feature>
<gene>
    <name evidence="2" type="ORF">I8751_02990</name>
</gene>
<dbReference type="Proteomes" id="UP000599391">
    <property type="component" value="Unassembled WGS sequence"/>
</dbReference>
<name>A0A8J7HEF8_9CYAN</name>
<accession>A0A8J7HEF8</accession>
<sequence>ETPRIPGEETTSTPTGETPRIPKQGGSIAIATPLSRNEVLQLIQEGRLRQNDFPDVLAKYQGSNTKTLDSSFLPGDSEIQPAQLLTSLVIDENGKFQQAVVIEIEPAKLQSEKILYEKIINELFSNENFLPGHNQNGTKPELSELFVKVTVKPINSN</sequence>
<evidence type="ECO:0000256" key="1">
    <source>
        <dbReference type="SAM" id="MobiDB-lite"/>
    </source>
</evidence>
<organism evidence="2 3">
    <name type="scientific">Atlanticothrix silvestris CENA357</name>
    <dbReference type="NCBI Taxonomy" id="1725252"/>
    <lineage>
        <taxon>Bacteria</taxon>
        <taxon>Bacillati</taxon>
        <taxon>Cyanobacteriota</taxon>
        <taxon>Cyanophyceae</taxon>
        <taxon>Nostocales</taxon>
        <taxon>Nodulariaceae</taxon>
        <taxon>Atlanticothrix</taxon>
        <taxon>Atlanticothrix silvestris</taxon>
    </lineage>
</organism>
<reference evidence="2 3" key="1">
    <citation type="journal article" date="2021" name="Int. J. Syst. Evol. Microbiol.">
        <title>Amazonocrinis nigriterrae gen. nov., sp. nov., Atlanticothrix silvestris gen. nov., sp. nov. and Dendronalium phyllosphericum gen. nov., sp. nov., nostocacean cyanobacteria from Brazilian environments.</title>
        <authorList>
            <person name="Alvarenga D.O."/>
            <person name="Andreote A.P.D."/>
            <person name="Branco L.H.Z."/>
            <person name="Delbaje E."/>
            <person name="Cruz R.B."/>
            <person name="Varani A.M."/>
            <person name="Fiore M.F."/>
        </authorList>
    </citation>
    <scope>NUCLEOTIDE SEQUENCE [LARGE SCALE GENOMIC DNA]</scope>
    <source>
        <strain evidence="2 3">CENA357</strain>
    </source>
</reference>
<proteinExistence type="predicted"/>
<evidence type="ECO:0000313" key="3">
    <source>
        <dbReference type="Proteomes" id="UP000599391"/>
    </source>
</evidence>
<evidence type="ECO:0000313" key="2">
    <source>
        <dbReference type="EMBL" id="MBH8551365.1"/>
    </source>
</evidence>
<protein>
    <submittedName>
        <fullName evidence="2">Uncharacterized protein</fullName>
    </submittedName>
</protein>
<feature type="region of interest" description="Disordered" evidence="1">
    <location>
        <begin position="1"/>
        <end position="25"/>
    </location>
</feature>